<dbReference type="EMBL" id="MU858067">
    <property type="protein sequence ID" value="KAK4216534.1"/>
    <property type="molecule type" value="Genomic_DNA"/>
</dbReference>
<feature type="region of interest" description="Disordered" evidence="1">
    <location>
        <begin position="577"/>
        <end position="603"/>
    </location>
</feature>
<evidence type="ECO:0000256" key="1">
    <source>
        <dbReference type="SAM" id="MobiDB-lite"/>
    </source>
</evidence>
<feature type="compositionally biased region" description="Basic and acidic residues" evidence="1">
    <location>
        <begin position="479"/>
        <end position="490"/>
    </location>
</feature>
<feature type="compositionally biased region" description="Acidic residues" evidence="1">
    <location>
        <begin position="966"/>
        <end position="977"/>
    </location>
</feature>
<evidence type="ECO:0000313" key="4">
    <source>
        <dbReference type="Proteomes" id="UP001301769"/>
    </source>
</evidence>
<feature type="compositionally biased region" description="Basic and acidic residues" evidence="1">
    <location>
        <begin position="1031"/>
        <end position="1040"/>
    </location>
</feature>
<reference evidence="3" key="1">
    <citation type="journal article" date="2023" name="Mol. Phylogenet. Evol.">
        <title>Genome-scale phylogeny and comparative genomics of the fungal order Sordariales.</title>
        <authorList>
            <person name="Hensen N."/>
            <person name="Bonometti L."/>
            <person name="Westerberg I."/>
            <person name="Brannstrom I.O."/>
            <person name="Guillou S."/>
            <person name="Cros-Aarteil S."/>
            <person name="Calhoun S."/>
            <person name="Haridas S."/>
            <person name="Kuo A."/>
            <person name="Mondo S."/>
            <person name="Pangilinan J."/>
            <person name="Riley R."/>
            <person name="LaButti K."/>
            <person name="Andreopoulos B."/>
            <person name="Lipzen A."/>
            <person name="Chen C."/>
            <person name="Yan M."/>
            <person name="Daum C."/>
            <person name="Ng V."/>
            <person name="Clum A."/>
            <person name="Steindorff A."/>
            <person name="Ohm R.A."/>
            <person name="Martin F."/>
            <person name="Silar P."/>
            <person name="Natvig D.O."/>
            <person name="Lalanne C."/>
            <person name="Gautier V."/>
            <person name="Ament-Velasquez S.L."/>
            <person name="Kruys A."/>
            <person name="Hutchinson M.I."/>
            <person name="Powell A.J."/>
            <person name="Barry K."/>
            <person name="Miller A.N."/>
            <person name="Grigoriev I.V."/>
            <person name="Debuchy R."/>
            <person name="Gladieux P."/>
            <person name="Hiltunen Thoren M."/>
            <person name="Johannesson H."/>
        </authorList>
    </citation>
    <scope>NUCLEOTIDE SEQUENCE</scope>
    <source>
        <strain evidence="3">PSN293</strain>
    </source>
</reference>
<organism evidence="3 4">
    <name type="scientific">Rhypophila decipiens</name>
    <dbReference type="NCBI Taxonomy" id="261697"/>
    <lineage>
        <taxon>Eukaryota</taxon>
        <taxon>Fungi</taxon>
        <taxon>Dikarya</taxon>
        <taxon>Ascomycota</taxon>
        <taxon>Pezizomycotina</taxon>
        <taxon>Sordariomycetes</taxon>
        <taxon>Sordariomycetidae</taxon>
        <taxon>Sordariales</taxon>
        <taxon>Naviculisporaceae</taxon>
        <taxon>Rhypophila</taxon>
    </lineage>
</organism>
<keyword evidence="2" id="KW-1133">Transmembrane helix</keyword>
<feature type="compositionally biased region" description="Acidic residues" evidence="1">
    <location>
        <begin position="1021"/>
        <end position="1030"/>
    </location>
</feature>
<reference evidence="3" key="2">
    <citation type="submission" date="2023-05" db="EMBL/GenBank/DDBJ databases">
        <authorList>
            <consortium name="Lawrence Berkeley National Laboratory"/>
            <person name="Steindorff A."/>
            <person name="Hensen N."/>
            <person name="Bonometti L."/>
            <person name="Westerberg I."/>
            <person name="Brannstrom I.O."/>
            <person name="Guillou S."/>
            <person name="Cros-Aarteil S."/>
            <person name="Calhoun S."/>
            <person name="Haridas S."/>
            <person name="Kuo A."/>
            <person name="Mondo S."/>
            <person name="Pangilinan J."/>
            <person name="Riley R."/>
            <person name="Labutti K."/>
            <person name="Andreopoulos B."/>
            <person name="Lipzen A."/>
            <person name="Chen C."/>
            <person name="Yanf M."/>
            <person name="Daum C."/>
            <person name="Ng V."/>
            <person name="Clum A."/>
            <person name="Ohm R."/>
            <person name="Martin F."/>
            <person name="Silar P."/>
            <person name="Natvig D."/>
            <person name="Lalanne C."/>
            <person name="Gautier V."/>
            <person name="Ament-Velasquez S.L."/>
            <person name="Kruys A."/>
            <person name="Hutchinson M.I."/>
            <person name="Powell A.J."/>
            <person name="Barry K."/>
            <person name="Miller A.N."/>
            <person name="Grigoriev I.V."/>
            <person name="Debuchy R."/>
            <person name="Gladieux P."/>
            <person name="Thoren M.H."/>
            <person name="Johannesson H."/>
        </authorList>
    </citation>
    <scope>NUCLEOTIDE SEQUENCE</scope>
    <source>
        <strain evidence="3">PSN293</strain>
    </source>
</reference>
<gene>
    <name evidence="3" type="ORF">QBC37DRAFT_86744</name>
</gene>
<feature type="compositionally biased region" description="Acidic residues" evidence="1">
    <location>
        <begin position="1097"/>
        <end position="1151"/>
    </location>
</feature>
<proteinExistence type="predicted"/>
<feature type="region of interest" description="Disordered" evidence="1">
    <location>
        <begin position="1084"/>
        <end position="1164"/>
    </location>
</feature>
<feature type="transmembrane region" description="Helical" evidence="2">
    <location>
        <begin position="72"/>
        <end position="91"/>
    </location>
</feature>
<feature type="transmembrane region" description="Helical" evidence="2">
    <location>
        <begin position="36"/>
        <end position="60"/>
    </location>
</feature>
<sequence length="1164" mass="128824">MASTINVLVGFATLLSLALLVAPEYASLAATYVAYLLFSAADILAATAPLVDSAIARVVVLPQEYDSVVTRLAMRLVFASPFFALVCFVLIPGPLQVVLSQGAMFLRPVPVIFPVRDWIVRLGHCCQDFWCLDRQSFDCPVSKLYSTKSAWNNVRTQIETTSARIRILCEQCRKVHQEWSQRSPAKAARTPPPTWNPCQLDTPKVIPAGTRPSNGFLSLFRGDWRPQPLQEQINIFDECRKNAHLVLAQLQEEEERYESLLDLFKTGWALSSRPVPIISPVDHQFRGVGIRPLERHHRVDSRSTFIVPETTPLPPDSPVLAITAPAPVLAITAPEAPAPEVITVDTCPVVTDEPSAAPAVVDHLPVVDVKPTAEKVAHPVIGTNVSELLSRSAYQLRYNNEMNQYQKERIDRLRRVQSQQLDACLRWERQDSTPVVEPKSVALRKLFSQRNTVEQLGESSVQEEHAPTQVEAQPQEEVVLPREDVQEEHAPTQVEAQHQEDVCPVEESLPVVEDVEDEEEEEEEETKPVPAEPHSRRQEDEVPHLQEEVVTALPVAPEPEPLQEVETTVFEAAPAVAATAIPEEEEDEWEDVMDEDDEEEAADSLMSAIPEQTGGDGAGAAVLDAPPLPALDVQSPALPMDVEEPYQPGCAEEGAAVPAPAASWVLPQQQEFTFGLPQQQMPAFGLPQRQTFTFGQPQPQQQTSMFDLSPPSVPFLFAPPALDNVQLPAGFPMSDYAFGVSPQPQQQQQPSAFTFGQQPQQREEFAFELEALDNFELPADFMIGEPGQFAFVPDVPFPADWNLGDFGMEDVQTSSGEAAPVQPAFQPMDTQHPEPQMLEVAPAATTTTTTNNNHLFANVTHAMDIDAPSFQRDARVIDEDEARWILEAVEAARLAEAPAANQHVPVPPVAQQAAVPEPVVAEQQEGGGVVEEPRERPPPFFPRQPEERAPPFFSRPGHEGISINKDDDDSDDDDDDPIPGAGHVPGPRGLLKRSLDQAFDGREEQQRGVRPYALPALPPQPEEEMPEPETEDRFAGHSAEDRHWLRQMEAEMVVERDHPGRVIANCRFAGASAQLVPENWDTDADFDWNLRFPNDPRDDDDVTDPDLYDSPADEEEDEESDEEDIEESDEEGVDGGLADEDMVDDSDDGSDMESLFGAMDEEDN</sequence>
<feature type="compositionally biased region" description="Basic and acidic residues" evidence="1">
    <location>
        <begin position="533"/>
        <end position="547"/>
    </location>
</feature>
<comment type="caution">
    <text evidence="3">The sequence shown here is derived from an EMBL/GenBank/DDBJ whole genome shotgun (WGS) entry which is preliminary data.</text>
</comment>
<dbReference type="AlphaFoldDB" id="A0AAN7BAH2"/>
<name>A0AAN7BAH2_9PEZI</name>
<evidence type="ECO:0000313" key="3">
    <source>
        <dbReference type="EMBL" id="KAK4216534.1"/>
    </source>
</evidence>
<feature type="region of interest" description="Disordered" evidence="1">
    <location>
        <begin position="455"/>
        <end position="549"/>
    </location>
</feature>
<feature type="compositionally biased region" description="Basic and acidic residues" evidence="1">
    <location>
        <begin position="993"/>
        <end position="1007"/>
    </location>
</feature>
<feature type="region of interest" description="Disordered" evidence="1">
    <location>
        <begin position="919"/>
        <end position="1040"/>
    </location>
</feature>
<keyword evidence="4" id="KW-1185">Reference proteome</keyword>
<protein>
    <submittedName>
        <fullName evidence="3">Uncharacterized protein</fullName>
    </submittedName>
</protein>
<evidence type="ECO:0000256" key="2">
    <source>
        <dbReference type="SAM" id="Phobius"/>
    </source>
</evidence>
<feature type="compositionally biased region" description="Acidic residues" evidence="1">
    <location>
        <begin position="582"/>
        <end position="602"/>
    </location>
</feature>
<feature type="compositionally biased region" description="Acidic residues" evidence="1">
    <location>
        <begin position="513"/>
        <end position="525"/>
    </location>
</feature>
<keyword evidence="2" id="KW-0472">Membrane</keyword>
<accession>A0AAN7BAH2</accession>
<dbReference type="Proteomes" id="UP001301769">
    <property type="component" value="Unassembled WGS sequence"/>
</dbReference>
<keyword evidence="2" id="KW-0812">Transmembrane</keyword>